<feature type="region of interest" description="Disordered" evidence="1">
    <location>
        <begin position="23"/>
        <end position="43"/>
    </location>
</feature>
<accession>A0A2H3AST6</accession>
<evidence type="ECO:0000313" key="2">
    <source>
        <dbReference type="EMBL" id="PBK61831.1"/>
    </source>
</evidence>
<evidence type="ECO:0000313" key="3">
    <source>
        <dbReference type="Proteomes" id="UP000218334"/>
    </source>
</evidence>
<protein>
    <submittedName>
        <fullName evidence="2">Uncharacterized protein</fullName>
    </submittedName>
</protein>
<name>A0A2H3AST6_9AGAR</name>
<proteinExistence type="predicted"/>
<evidence type="ECO:0000256" key="1">
    <source>
        <dbReference type="SAM" id="MobiDB-lite"/>
    </source>
</evidence>
<dbReference type="EMBL" id="KZ293472">
    <property type="protein sequence ID" value="PBK61831.1"/>
    <property type="molecule type" value="Genomic_DNA"/>
</dbReference>
<dbReference type="Proteomes" id="UP000218334">
    <property type="component" value="Unassembled WGS sequence"/>
</dbReference>
<reference evidence="3" key="1">
    <citation type="journal article" date="2017" name="Nat. Ecol. Evol.">
        <title>Genome expansion and lineage-specific genetic innovations in the forest pathogenic fungi Armillaria.</title>
        <authorList>
            <person name="Sipos G."/>
            <person name="Prasanna A.N."/>
            <person name="Walter M.C."/>
            <person name="O'Connor E."/>
            <person name="Balint B."/>
            <person name="Krizsan K."/>
            <person name="Kiss B."/>
            <person name="Hess J."/>
            <person name="Varga T."/>
            <person name="Slot J."/>
            <person name="Riley R."/>
            <person name="Boka B."/>
            <person name="Rigling D."/>
            <person name="Barry K."/>
            <person name="Lee J."/>
            <person name="Mihaltcheva S."/>
            <person name="LaButti K."/>
            <person name="Lipzen A."/>
            <person name="Waldron R."/>
            <person name="Moloney N.M."/>
            <person name="Sperisen C."/>
            <person name="Kredics L."/>
            <person name="Vagvoelgyi C."/>
            <person name="Patrignani A."/>
            <person name="Fitzpatrick D."/>
            <person name="Nagy I."/>
            <person name="Doyle S."/>
            <person name="Anderson J.B."/>
            <person name="Grigoriev I.V."/>
            <person name="Gueldener U."/>
            <person name="Muensterkoetter M."/>
            <person name="Nagy L.G."/>
        </authorList>
    </citation>
    <scope>NUCLEOTIDE SEQUENCE [LARGE SCALE GENOMIC DNA]</scope>
    <source>
        <strain evidence="3">28-4</strain>
    </source>
</reference>
<sequence>MYLPVLLVVSVGFTMHEIRKVENATSDSEQNRSTRRKRTRPQPFLLSRLPHLRRIPSGWPSLRVSDTRQGRERSYMLPGLPRYSDQFKFRPAASPVVTGSLKDDLEGQTPRLLRGLRRRRRGIEENCTGERECEGEGCEEVTLEDDTVESSRPLSLRDALDEHLLDCVVKRKLSPIKAKSTRTLSATSIAIHQMPQVYHRHQILYPSHFLRPTWNDTPPVEVILSNPSISTGQPPGALPHPGWVRFARPSWSGTFALDSYLTNSLADMGMWNASTRELNPVVRGGAEYVDHLNRVRFPTLVINGHAYIG</sequence>
<keyword evidence="3" id="KW-1185">Reference proteome</keyword>
<dbReference type="AlphaFoldDB" id="A0A2H3AST6"/>
<organism evidence="2 3">
    <name type="scientific">Armillaria solidipes</name>
    <dbReference type="NCBI Taxonomy" id="1076256"/>
    <lineage>
        <taxon>Eukaryota</taxon>
        <taxon>Fungi</taxon>
        <taxon>Dikarya</taxon>
        <taxon>Basidiomycota</taxon>
        <taxon>Agaricomycotina</taxon>
        <taxon>Agaricomycetes</taxon>
        <taxon>Agaricomycetidae</taxon>
        <taxon>Agaricales</taxon>
        <taxon>Marasmiineae</taxon>
        <taxon>Physalacriaceae</taxon>
        <taxon>Armillaria</taxon>
    </lineage>
</organism>
<gene>
    <name evidence="2" type="ORF">ARMSODRAFT_981211</name>
</gene>